<dbReference type="Proteomes" id="UP000623842">
    <property type="component" value="Unassembled WGS sequence"/>
</dbReference>
<keyword evidence="1" id="KW-1133">Transmembrane helix</keyword>
<accession>A0A919EIS7</accession>
<keyword evidence="1" id="KW-0472">Membrane</keyword>
<evidence type="ECO:0000256" key="1">
    <source>
        <dbReference type="SAM" id="Phobius"/>
    </source>
</evidence>
<proteinExistence type="predicted"/>
<feature type="transmembrane region" description="Helical" evidence="1">
    <location>
        <begin position="12"/>
        <end position="35"/>
    </location>
</feature>
<dbReference type="EMBL" id="BNCK01000002">
    <property type="protein sequence ID" value="GHF84143.1"/>
    <property type="molecule type" value="Genomic_DNA"/>
</dbReference>
<feature type="transmembrane region" description="Helical" evidence="1">
    <location>
        <begin position="68"/>
        <end position="88"/>
    </location>
</feature>
<keyword evidence="1" id="KW-0812">Transmembrane</keyword>
<feature type="transmembrane region" description="Helical" evidence="1">
    <location>
        <begin position="41"/>
        <end position="61"/>
    </location>
</feature>
<evidence type="ECO:0000313" key="3">
    <source>
        <dbReference type="Proteomes" id="UP000623842"/>
    </source>
</evidence>
<evidence type="ECO:0008006" key="4">
    <source>
        <dbReference type="Google" id="ProtNLM"/>
    </source>
</evidence>
<comment type="caution">
    <text evidence="2">The sequence shown here is derived from an EMBL/GenBank/DDBJ whole genome shotgun (WGS) entry which is preliminary data.</text>
</comment>
<sequence>MQRSKKDALIRLFSALIPAFIFTNTLGIFITLLFPSAKTEGLSYVLTFAFLFYSALVMWIFHTPYIKTIAIVLGLGITLTGGGSYLIYQD</sequence>
<protein>
    <recommendedName>
        <fullName evidence="4">DUF3649 domain-containing protein</fullName>
    </recommendedName>
</protein>
<gene>
    <name evidence="2" type="ORF">GCM10017161_09410</name>
</gene>
<reference evidence="2" key="2">
    <citation type="submission" date="2020-09" db="EMBL/GenBank/DDBJ databases">
        <authorList>
            <person name="Sun Q."/>
            <person name="Kim S."/>
        </authorList>
    </citation>
    <scope>NUCLEOTIDE SEQUENCE</scope>
    <source>
        <strain evidence="2">KCTC 42731</strain>
    </source>
</reference>
<keyword evidence="3" id="KW-1185">Reference proteome</keyword>
<name>A0A919EIS7_9GAMM</name>
<reference evidence="2" key="1">
    <citation type="journal article" date="2014" name="Int. J. Syst. Evol. Microbiol.">
        <title>Complete genome sequence of Corynebacterium casei LMG S-19264T (=DSM 44701T), isolated from a smear-ripened cheese.</title>
        <authorList>
            <consortium name="US DOE Joint Genome Institute (JGI-PGF)"/>
            <person name="Walter F."/>
            <person name="Albersmeier A."/>
            <person name="Kalinowski J."/>
            <person name="Ruckert C."/>
        </authorList>
    </citation>
    <scope>NUCLEOTIDE SEQUENCE</scope>
    <source>
        <strain evidence="2">KCTC 42731</strain>
    </source>
</reference>
<dbReference type="RefSeq" id="WP_189767782.1">
    <property type="nucleotide sequence ID" value="NZ_BNCK01000002.1"/>
</dbReference>
<organism evidence="2 3">
    <name type="scientific">Thalassotalea marina</name>
    <dbReference type="NCBI Taxonomy" id="1673741"/>
    <lineage>
        <taxon>Bacteria</taxon>
        <taxon>Pseudomonadati</taxon>
        <taxon>Pseudomonadota</taxon>
        <taxon>Gammaproteobacteria</taxon>
        <taxon>Alteromonadales</taxon>
        <taxon>Colwelliaceae</taxon>
        <taxon>Thalassotalea</taxon>
    </lineage>
</organism>
<evidence type="ECO:0000313" key="2">
    <source>
        <dbReference type="EMBL" id="GHF84143.1"/>
    </source>
</evidence>
<dbReference type="AlphaFoldDB" id="A0A919EIS7"/>